<feature type="compositionally biased region" description="Acidic residues" evidence="1">
    <location>
        <begin position="70"/>
        <end position="80"/>
    </location>
</feature>
<feature type="compositionally biased region" description="Acidic residues" evidence="1">
    <location>
        <begin position="97"/>
        <end position="112"/>
    </location>
</feature>
<feature type="compositionally biased region" description="Basic and acidic residues" evidence="1">
    <location>
        <begin position="81"/>
        <end position="92"/>
    </location>
</feature>
<accession>A0A7I5E8V3</accession>
<dbReference type="Proteomes" id="UP000025227">
    <property type="component" value="Unplaced"/>
</dbReference>
<dbReference type="AlphaFoldDB" id="A0A7I5E8V3"/>
<sequence length="176" mass="19223">MTSTEVAEQLQEAVSPVKVVGVKDVDEPRSPKKRKLEDENEDVATKKVRESETAETKEVTSTEMGKSETAETENAVDEVEKEERADGHREGSGTELQDTEETIDIETVEPEPVDSTKADVLPVTEQPGKECSSEDVEEANSAVETTAENKSDCGETNEAEPKRADEQESDPEVVQA</sequence>
<dbReference type="OrthoDB" id="5868385at2759"/>
<reference evidence="3" key="1">
    <citation type="submission" date="2020-12" db="UniProtKB">
        <authorList>
            <consortium name="WormBaseParasite"/>
        </authorList>
    </citation>
    <scope>IDENTIFICATION</scope>
    <source>
        <strain evidence="3">MHco3</strain>
    </source>
</reference>
<feature type="compositionally biased region" description="Basic and acidic residues" evidence="1">
    <location>
        <begin position="21"/>
        <end position="30"/>
    </location>
</feature>
<protein>
    <submittedName>
        <fullName evidence="3">Nucleolin-like</fullName>
    </submittedName>
</protein>
<dbReference type="WBParaSite" id="HCON_00074490-00001">
    <property type="protein sequence ID" value="HCON_00074490-00001"/>
    <property type="gene ID" value="HCON_00074490"/>
</dbReference>
<feature type="compositionally biased region" description="Acidic residues" evidence="1">
    <location>
        <begin position="167"/>
        <end position="176"/>
    </location>
</feature>
<feature type="compositionally biased region" description="Basic and acidic residues" evidence="1">
    <location>
        <begin position="147"/>
        <end position="166"/>
    </location>
</feature>
<feature type="compositionally biased region" description="Basic and acidic residues" evidence="1">
    <location>
        <begin position="43"/>
        <end position="69"/>
    </location>
</feature>
<evidence type="ECO:0000313" key="2">
    <source>
        <dbReference type="Proteomes" id="UP000025227"/>
    </source>
</evidence>
<dbReference type="OMA" id="KSDCGET"/>
<proteinExistence type="predicted"/>
<feature type="region of interest" description="Disordered" evidence="1">
    <location>
        <begin position="21"/>
        <end position="176"/>
    </location>
</feature>
<name>A0A7I5E8V3_HAECO</name>
<organism evidence="2 3">
    <name type="scientific">Haemonchus contortus</name>
    <name type="common">Barber pole worm</name>
    <dbReference type="NCBI Taxonomy" id="6289"/>
    <lineage>
        <taxon>Eukaryota</taxon>
        <taxon>Metazoa</taxon>
        <taxon>Ecdysozoa</taxon>
        <taxon>Nematoda</taxon>
        <taxon>Chromadorea</taxon>
        <taxon>Rhabditida</taxon>
        <taxon>Rhabditina</taxon>
        <taxon>Rhabditomorpha</taxon>
        <taxon>Strongyloidea</taxon>
        <taxon>Trichostrongylidae</taxon>
        <taxon>Haemonchus</taxon>
    </lineage>
</organism>
<evidence type="ECO:0000313" key="3">
    <source>
        <dbReference type="WBParaSite" id="HCON_00074490-00001"/>
    </source>
</evidence>
<keyword evidence="2" id="KW-1185">Reference proteome</keyword>
<evidence type="ECO:0000256" key="1">
    <source>
        <dbReference type="SAM" id="MobiDB-lite"/>
    </source>
</evidence>